<evidence type="ECO:0000256" key="2">
    <source>
        <dbReference type="ARBA" id="ARBA00009463"/>
    </source>
</evidence>
<feature type="site" description="Important for catalytic activity" evidence="10">
    <location>
        <position position="141"/>
    </location>
</feature>
<accession>A0A7Y6B1S0</accession>
<dbReference type="InterPro" id="IPR006176">
    <property type="entry name" value="3-OHacyl-CoA_DH_NAD-bd"/>
</dbReference>
<proteinExistence type="inferred from homology"/>
<evidence type="ECO:0000256" key="6">
    <source>
        <dbReference type="ARBA" id="ARBA00023002"/>
    </source>
</evidence>
<keyword evidence="4" id="KW-0963">Cytoplasm</keyword>
<keyword evidence="6" id="KW-0560">Oxidoreductase</keyword>
<dbReference type="AlphaFoldDB" id="A0A7Y6B1S0"/>
<evidence type="ECO:0000256" key="5">
    <source>
        <dbReference type="ARBA" id="ARBA00022553"/>
    </source>
</evidence>
<evidence type="ECO:0000259" key="11">
    <source>
        <dbReference type="Pfam" id="PF00725"/>
    </source>
</evidence>
<evidence type="ECO:0000256" key="1">
    <source>
        <dbReference type="ARBA" id="ARBA00004496"/>
    </source>
</evidence>
<name>A0A7Y6B1S0_9SPHN</name>
<gene>
    <name evidence="13" type="ORF">HP438_01775</name>
</gene>
<dbReference type="GO" id="GO:0006631">
    <property type="term" value="P:fatty acid metabolic process"/>
    <property type="evidence" value="ECO:0007669"/>
    <property type="project" value="InterPro"/>
</dbReference>
<dbReference type="GO" id="GO:0005737">
    <property type="term" value="C:cytoplasm"/>
    <property type="evidence" value="ECO:0007669"/>
    <property type="project" value="UniProtKB-SubCell"/>
</dbReference>
<feature type="domain" description="3-hydroxyacyl-CoA dehydrogenase C-terminal" evidence="11">
    <location>
        <begin position="188"/>
        <end position="256"/>
    </location>
</feature>
<dbReference type="Proteomes" id="UP000536441">
    <property type="component" value="Unassembled WGS sequence"/>
</dbReference>
<keyword evidence="14" id="KW-1185">Reference proteome</keyword>
<evidence type="ECO:0000259" key="12">
    <source>
        <dbReference type="Pfam" id="PF02737"/>
    </source>
</evidence>
<feature type="domain" description="3-hydroxyacyl-CoA dehydrogenase NAD binding" evidence="12">
    <location>
        <begin position="7"/>
        <end position="183"/>
    </location>
</feature>
<evidence type="ECO:0000256" key="10">
    <source>
        <dbReference type="PIRSR" id="PIRSR000105-1"/>
    </source>
</evidence>
<sequence>MNSPQRSVAVIGAGTIGLSWASLFAAHGWTVRVSDPRPDLGQAIDDAVSEAAPALIALGVDVETSDLRSRITASASLEEAVDGVSIVQENGPERVDWKRELFAKLESITAGDTILATSSSSIPASEIARDIADGSRIIVGHPYNPPHVLPVVEVVPSEKTSQTTIDRAAEIYASLGREPVILKKEIAGFVGNRLQLALLREAFSLVHAGVVEPEMLDRLMRGSLGLRWAAVGPLAAVRLGGGPGGAKHLMENVGKEMEHIQLGSPTPEAMTDVAATIDEAYGQKDYATAAKDAGRAQIAILTATRKAAA</sequence>
<evidence type="ECO:0000256" key="7">
    <source>
        <dbReference type="ARBA" id="ARBA00023027"/>
    </source>
</evidence>
<dbReference type="PANTHER" id="PTHR48075">
    <property type="entry name" value="3-HYDROXYACYL-COA DEHYDROGENASE FAMILY PROTEIN"/>
    <property type="match status" value="1"/>
</dbReference>
<reference evidence="13 14" key="1">
    <citation type="submission" date="2020-05" db="EMBL/GenBank/DDBJ databases">
        <title>Genome Sequencing of Type Strains.</title>
        <authorList>
            <person name="Lemaire J.F."/>
            <person name="Inderbitzin P."/>
            <person name="Gregorio O.A."/>
            <person name="Collins S.B."/>
            <person name="Wespe N."/>
            <person name="Knight-Connoni V."/>
        </authorList>
    </citation>
    <scope>NUCLEOTIDE SEQUENCE [LARGE SCALE GENOMIC DNA]</scope>
    <source>
        <strain evidence="13 14">DSM 100049</strain>
    </source>
</reference>
<dbReference type="RefSeq" id="WP_175310499.1">
    <property type="nucleotide sequence ID" value="NZ_CBCRYR010000033.1"/>
</dbReference>
<dbReference type="GO" id="GO:0050104">
    <property type="term" value="F:L-gulonate 3-dehydrogenase activity"/>
    <property type="evidence" value="ECO:0007669"/>
    <property type="project" value="UniProtKB-EC"/>
</dbReference>
<dbReference type="EMBL" id="JABMCH010000045">
    <property type="protein sequence ID" value="NUU45708.1"/>
    <property type="molecule type" value="Genomic_DNA"/>
</dbReference>
<comment type="similarity">
    <text evidence="2">Belongs to the 3-hydroxyacyl-CoA dehydrogenase family.</text>
</comment>
<evidence type="ECO:0000313" key="13">
    <source>
        <dbReference type="EMBL" id="NUU45708.1"/>
    </source>
</evidence>
<dbReference type="Pfam" id="PF02737">
    <property type="entry name" value="3HCDH_N"/>
    <property type="match status" value="1"/>
</dbReference>
<comment type="subunit">
    <text evidence="3">Homodimer.</text>
</comment>
<dbReference type="GO" id="GO:0070403">
    <property type="term" value="F:NAD+ binding"/>
    <property type="evidence" value="ECO:0007669"/>
    <property type="project" value="InterPro"/>
</dbReference>
<evidence type="ECO:0000256" key="3">
    <source>
        <dbReference type="ARBA" id="ARBA00011738"/>
    </source>
</evidence>
<dbReference type="SUPFAM" id="SSF48179">
    <property type="entry name" value="6-phosphogluconate dehydrogenase C-terminal domain-like"/>
    <property type="match status" value="1"/>
</dbReference>
<evidence type="ECO:0000256" key="8">
    <source>
        <dbReference type="ARBA" id="ARBA00038962"/>
    </source>
</evidence>
<dbReference type="InterPro" id="IPR008927">
    <property type="entry name" value="6-PGluconate_DH-like_C_sf"/>
</dbReference>
<keyword evidence="7" id="KW-0520">NAD</keyword>
<organism evidence="13 14">
    <name type="scientific">Sphingomonas zeae</name>
    <dbReference type="NCBI Taxonomy" id="1646122"/>
    <lineage>
        <taxon>Bacteria</taxon>
        <taxon>Pseudomonadati</taxon>
        <taxon>Pseudomonadota</taxon>
        <taxon>Alphaproteobacteria</taxon>
        <taxon>Sphingomonadales</taxon>
        <taxon>Sphingomonadaceae</taxon>
        <taxon>Sphingomonas</taxon>
    </lineage>
</organism>
<comment type="caution">
    <text evidence="13">The sequence shown here is derived from an EMBL/GenBank/DDBJ whole genome shotgun (WGS) entry which is preliminary data.</text>
</comment>
<dbReference type="Pfam" id="PF00725">
    <property type="entry name" value="3HCDH"/>
    <property type="match status" value="1"/>
</dbReference>
<dbReference type="PANTHER" id="PTHR48075:SF1">
    <property type="entry name" value="LAMBDA-CRYSTALLIN HOMOLOG"/>
    <property type="match status" value="1"/>
</dbReference>
<dbReference type="PIRSF" id="PIRSF000105">
    <property type="entry name" value="HCDH"/>
    <property type="match status" value="1"/>
</dbReference>
<evidence type="ECO:0000256" key="4">
    <source>
        <dbReference type="ARBA" id="ARBA00022490"/>
    </source>
</evidence>
<dbReference type="InterPro" id="IPR022694">
    <property type="entry name" value="3-OHacyl-CoA_DH"/>
</dbReference>
<comment type="subcellular location">
    <subcellularLocation>
        <location evidence="1">Cytoplasm</location>
    </subcellularLocation>
</comment>
<dbReference type="InterPro" id="IPR006108">
    <property type="entry name" value="3HC_DH_C"/>
</dbReference>
<dbReference type="InterPro" id="IPR006180">
    <property type="entry name" value="3-OHacyl-CoA_DH_CS"/>
</dbReference>
<evidence type="ECO:0000313" key="14">
    <source>
        <dbReference type="Proteomes" id="UP000536441"/>
    </source>
</evidence>
<dbReference type="Gene3D" id="1.10.1040.10">
    <property type="entry name" value="N-(1-d-carboxylethyl)-l-norvaline Dehydrogenase, domain 2"/>
    <property type="match status" value="1"/>
</dbReference>
<dbReference type="InterPro" id="IPR036291">
    <property type="entry name" value="NAD(P)-bd_dom_sf"/>
</dbReference>
<dbReference type="PROSITE" id="PS00067">
    <property type="entry name" value="3HCDH"/>
    <property type="match status" value="1"/>
</dbReference>
<protein>
    <recommendedName>
        <fullName evidence="9">L-gulonate 3-dehydrogenase</fullName>
        <ecNumber evidence="8">1.1.1.45</ecNumber>
    </recommendedName>
    <alternativeName>
        <fullName evidence="9">L-gulonate 3-dehydrogenase</fullName>
    </alternativeName>
</protein>
<dbReference type="Gene3D" id="3.40.50.720">
    <property type="entry name" value="NAD(P)-binding Rossmann-like Domain"/>
    <property type="match status" value="1"/>
</dbReference>
<keyword evidence="5" id="KW-0597">Phosphoprotein</keyword>
<dbReference type="SUPFAM" id="SSF51735">
    <property type="entry name" value="NAD(P)-binding Rossmann-fold domains"/>
    <property type="match status" value="1"/>
</dbReference>
<dbReference type="InterPro" id="IPR013328">
    <property type="entry name" value="6PGD_dom2"/>
</dbReference>
<evidence type="ECO:0000256" key="9">
    <source>
        <dbReference type="ARBA" id="ARBA00042709"/>
    </source>
</evidence>
<dbReference type="EC" id="1.1.1.45" evidence="8"/>